<gene>
    <name evidence="2" type="ORF">ALEPTO_LOCUS188</name>
</gene>
<feature type="region of interest" description="Disordered" evidence="1">
    <location>
        <begin position="1"/>
        <end position="20"/>
    </location>
</feature>
<dbReference type="OrthoDB" id="5598843at2759"/>
<accession>A0A9N8V668</accession>
<dbReference type="AlphaFoldDB" id="A0A9N8V668"/>
<sequence length="104" mass="11855">MAGPTREEERHLRPTQEHVPLNGFNAQEVTTYLNNTWNEVLARHYDINLSEAEKPELYSPPVNKPAWGQRANLMVNGNDFLTELRKSFQVTANHNTQQPAATAK</sequence>
<evidence type="ECO:0000313" key="3">
    <source>
        <dbReference type="Proteomes" id="UP000789508"/>
    </source>
</evidence>
<dbReference type="EMBL" id="CAJVPS010000008">
    <property type="protein sequence ID" value="CAG8439595.1"/>
    <property type="molecule type" value="Genomic_DNA"/>
</dbReference>
<dbReference type="Proteomes" id="UP000789508">
    <property type="component" value="Unassembled WGS sequence"/>
</dbReference>
<evidence type="ECO:0000313" key="2">
    <source>
        <dbReference type="EMBL" id="CAG8439595.1"/>
    </source>
</evidence>
<proteinExistence type="predicted"/>
<comment type="caution">
    <text evidence="2">The sequence shown here is derived from an EMBL/GenBank/DDBJ whole genome shotgun (WGS) entry which is preliminary data.</text>
</comment>
<keyword evidence="3" id="KW-1185">Reference proteome</keyword>
<feature type="compositionally biased region" description="Basic and acidic residues" evidence="1">
    <location>
        <begin position="1"/>
        <end position="16"/>
    </location>
</feature>
<reference evidence="2" key="1">
    <citation type="submission" date="2021-06" db="EMBL/GenBank/DDBJ databases">
        <authorList>
            <person name="Kallberg Y."/>
            <person name="Tangrot J."/>
            <person name="Rosling A."/>
        </authorList>
    </citation>
    <scope>NUCLEOTIDE SEQUENCE</scope>
    <source>
        <strain evidence="2">FL130A</strain>
    </source>
</reference>
<name>A0A9N8V668_9GLOM</name>
<organism evidence="2 3">
    <name type="scientific">Ambispora leptoticha</name>
    <dbReference type="NCBI Taxonomy" id="144679"/>
    <lineage>
        <taxon>Eukaryota</taxon>
        <taxon>Fungi</taxon>
        <taxon>Fungi incertae sedis</taxon>
        <taxon>Mucoromycota</taxon>
        <taxon>Glomeromycotina</taxon>
        <taxon>Glomeromycetes</taxon>
        <taxon>Archaeosporales</taxon>
        <taxon>Ambisporaceae</taxon>
        <taxon>Ambispora</taxon>
    </lineage>
</organism>
<evidence type="ECO:0000256" key="1">
    <source>
        <dbReference type="SAM" id="MobiDB-lite"/>
    </source>
</evidence>
<protein>
    <submittedName>
        <fullName evidence="2">1340_t:CDS:1</fullName>
    </submittedName>
</protein>